<sequence length="402" mass="41712">MDKKLTAVLVTAVFGLAACGSGGGGSGTIVTGSGGGTGSGGASSGGSGSSSSSSGGSSSGGSSAANNTVTSETLFGLYGSLDVNPTSKDSGKFVSEQTDWKMKDISTLEIDGRSILLIPTGKNDASDGKEDGFYSGSNEKIYTGTSTAPYHQNPSNSWRMIGTHLKHARYGEVYDEYEKRHVFTVGKATPVEKIEALGKDAHDKEIKYKGKGLHFEALPYFNAAAVAGVANTNLTAAEAKLKTATENREKARTELANSGGSSEAQAKYDEAQSAVRTAVSDLSDARRHVKLAQEGVKATLAEKPIPVQSEFVVSFGNRTVVGSITDENNPDFKINLKGTFGKKPDGSDTELYRFGGLDSAATAAGKVAATMEGTFHGDNAEEMTGAYIYGSSYGTFGAAQEK</sequence>
<feature type="domain" description="Transferrin-binding protein B C-lobe/N-lobe beta-barrel" evidence="3">
    <location>
        <begin position="298"/>
        <end position="399"/>
    </location>
</feature>
<dbReference type="GO" id="GO:0009279">
    <property type="term" value="C:cell outer membrane"/>
    <property type="evidence" value="ECO:0007669"/>
    <property type="project" value="UniProtKB-SubCell"/>
</dbReference>
<dbReference type="InterPro" id="IPR011250">
    <property type="entry name" value="OMP/PagP_B-barrel"/>
</dbReference>
<feature type="region of interest" description="Disordered" evidence="2">
    <location>
        <begin position="32"/>
        <end position="65"/>
    </location>
</feature>
<dbReference type="Gene3D" id="2.40.160.90">
    <property type="match status" value="1"/>
</dbReference>
<feature type="compositionally biased region" description="Low complexity" evidence="2">
    <location>
        <begin position="49"/>
        <end position="63"/>
    </location>
</feature>
<evidence type="ECO:0000256" key="1">
    <source>
        <dbReference type="ARBA" id="ARBA00004442"/>
    </source>
</evidence>
<evidence type="ECO:0000313" key="4">
    <source>
        <dbReference type="EMBL" id="URD68501.1"/>
    </source>
</evidence>
<evidence type="ECO:0000256" key="2">
    <source>
        <dbReference type="SAM" id="MobiDB-lite"/>
    </source>
</evidence>
<accession>A0AAE9HXI1</accession>
<dbReference type="AlphaFoldDB" id="A0AAE9HXI1"/>
<feature type="compositionally biased region" description="Gly residues" evidence="2">
    <location>
        <begin position="32"/>
        <end position="48"/>
    </location>
</feature>
<evidence type="ECO:0000259" key="3">
    <source>
        <dbReference type="Pfam" id="PF01298"/>
    </source>
</evidence>
<proteinExistence type="predicted"/>
<organism evidence="4 5">
    <name type="scientific">Conchiformibius steedae DSM 2580</name>
    <dbReference type="NCBI Taxonomy" id="1121352"/>
    <lineage>
        <taxon>Bacteria</taxon>
        <taxon>Pseudomonadati</taxon>
        <taxon>Pseudomonadota</taxon>
        <taxon>Betaproteobacteria</taxon>
        <taxon>Neisseriales</taxon>
        <taxon>Neisseriaceae</taxon>
        <taxon>Conchiformibius</taxon>
    </lineage>
</organism>
<dbReference type="SUPFAM" id="SSF56925">
    <property type="entry name" value="OMPA-like"/>
    <property type="match status" value="1"/>
</dbReference>
<dbReference type="PROSITE" id="PS51257">
    <property type="entry name" value="PROKAR_LIPOPROTEIN"/>
    <property type="match status" value="1"/>
</dbReference>
<gene>
    <name evidence="4" type="ORF">LNQ82_04985</name>
</gene>
<name>A0AAE9HXI1_9NEIS</name>
<reference evidence="4" key="1">
    <citation type="submission" date="2022-05" db="EMBL/GenBank/DDBJ databases">
        <title>Alysiella filiformis genome sequencing.</title>
        <authorList>
            <person name="Viehboeck T."/>
        </authorList>
    </citation>
    <scope>NUCLEOTIDE SEQUENCE</scope>
    <source>
        <strain evidence="4">DSM 2580</strain>
    </source>
</reference>
<comment type="subcellular location">
    <subcellularLocation>
        <location evidence="1">Cell outer membrane</location>
    </subcellularLocation>
</comment>
<dbReference type="EMBL" id="CP097501">
    <property type="protein sequence ID" value="URD68501.1"/>
    <property type="molecule type" value="Genomic_DNA"/>
</dbReference>
<dbReference type="RefSeq" id="WP_027022172.1">
    <property type="nucleotide sequence ID" value="NZ_CP097501.1"/>
</dbReference>
<evidence type="ECO:0000313" key="5">
    <source>
        <dbReference type="Proteomes" id="UP001056819"/>
    </source>
</evidence>
<protein>
    <submittedName>
        <fullName evidence="4">Transferrin-binding protein-like solute binding protein</fullName>
    </submittedName>
</protein>
<dbReference type="Proteomes" id="UP001056819">
    <property type="component" value="Chromosome"/>
</dbReference>
<dbReference type="Pfam" id="PF01298">
    <property type="entry name" value="TbpB_B_D"/>
    <property type="match status" value="1"/>
</dbReference>
<dbReference type="InterPro" id="IPR001677">
    <property type="entry name" value="TbpB_B_D"/>
</dbReference>